<feature type="transmembrane region" description="Helical" evidence="6">
    <location>
        <begin position="328"/>
        <end position="347"/>
    </location>
</feature>
<dbReference type="SUPFAM" id="SSF58104">
    <property type="entry name" value="Methyl-accepting chemotaxis protein (MCP) signaling domain"/>
    <property type="match status" value="1"/>
</dbReference>
<sequence length="684" mass="75660">MRQSFIDAIGSNLSIRQKLIWGFVIMLVIMLTILAFSAFTLNKTRAGLANIVDQRQPLMDASARLMNDMRSAEAHLGFYLLSSSPYRKTAFLEALDKAQKDVSVLEKQLKQSTGVSKNQLQNLDSIKSDIRDFAAFRDKMIELAEQPLKNLPGLKYATEHLNPPALGILQALSSAIRAEEEETASDIGRLPILNELQKMRYHWATMLNEVRGYLSFRAPESLQSVDQYLQSFSEGLNRLKTQYADDLVFEEEDAVDKLSSLLTIYKTELQQMTKIHSSEQWRQDAYLAKKELDPILTRIESKLNKLVEQQRTDIATGSQNLLKQINKAFYIGAAGVLAVLLISLFGYSMMSRSIQRPLDYAVDISKQVSSGDLTTDVQVLTHDEFGTLLKSMRGMVEQLARLVKDVQHSGIQVTSSSSRIAATAEQQEDTLSQQAASTNEIMAVAKQINASSNELSQTMREVNRSARDTANSAQNGQEQLVNMEQGMKQMAEATGSVASRLRVLDEKADNISSVVTTITKIADQTNLLSLNAAIEAEKAGEYGVGFSVVASEIRRLADQTAVATWDIEQMVRDMQEAVSASVQGVDQFSQDVRQGVGQVRDISAELALVMEKIQGLIPSFQQVESGMQSHIASSAQIDEAIQQLNDAAQESVQSIRQSTQAIAELNEAAQRLHKGISFFNTGQG</sequence>
<accession>A0A7U6GIU1</accession>
<comment type="subcellular location">
    <subcellularLocation>
        <location evidence="1">Membrane</location>
    </subcellularLocation>
</comment>
<dbReference type="PANTHER" id="PTHR32089:SF120">
    <property type="entry name" value="METHYL-ACCEPTING CHEMOTAXIS PROTEIN TLPQ"/>
    <property type="match status" value="1"/>
</dbReference>
<dbReference type="OrthoDB" id="5620315at2"/>
<dbReference type="PANTHER" id="PTHR32089">
    <property type="entry name" value="METHYL-ACCEPTING CHEMOTAXIS PROTEIN MCPB"/>
    <property type="match status" value="1"/>
</dbReference>
<dbReference type="InterPro" id="IPR004089">
    <property type="entry name" value="MCPsignal_dom"/>
</dbReference>
<gene>
    <name evidence="9" type="ORF">TBH_C1479</name>
</gene>
<feature type="domain" description="Methyl-accepting transducer" evidence="7">
    <location>
        <begin position="409"/>
        <end position="645"/>
    </location>
</feature>
<evidence type="ECO:0000256" key="3">
    <source>
        <dbReference type="ARBA" id="ARBA00029447"/>
    </source>
</evidence>
<feature type="transmembrane region" description="Helical" evidence="6">
    <location>
        <begin position="20"/>
        <end position="41"/>
    </location>
</feature>
<evidence type="ECO:0000259" key="8">
    <source>
        <dbReference type="PROSITE" id="PS50885"/>
    </source>
</evidence>
<evidence type="ECO:0000256" key="6">
    <source>
        <dbReference type="SAM" id="Phobius"/>
    </source>
</evidence>
<evidence type="ECO:0000313" key="10">
    <source>
        <dbReference type="Proteomes" id="UP000031631"/>
    </source>
</evidence>
<dbReference type="EMBL" id="AP012273">
    <property type="protein sequence ID" value="BAO44400.1"/>
    <property type="molecule type" value="Genomic_DNA"/>
</dbReference>
<evidence type="ECO:0000256" key="2">
    <source>
        <dbReference type="ARBA" id="ARBA00023224"/>
    </source>
</evidence>
<dbReference type="KEGG" id="tbn:TBH_C1479"/>
<dbReference type="AlphaFoldDB" id="A0A7U6GIU1"/>
<evidence type="ECO:0000256" key="4">
    <source>
        <dbReference type="PROSITE-ProRule" id="PRU00284"/>
    </source>
</evidence>
<dbReference type="GO" id="GO:0016020">
    <property type="term" value="C:membrane"/>
    <property type="evidence" value="ECO:0007669"/>
    <property type="project" value="UniProtKB-SubCell"/>
</dbReference>
<dbReference type="InterPro" id="IPR024478">
    <property type="entry name" value="HlyB_4HB_MCP"/>
</dbReference>
<keyword evidence="6" id="KW-0812">Transmembrane</keyword>
<evidence type="ECO:0000313" key="9">
    <source>
        <dbReference type="EMBL" id="BAO44400.1"/>
    </source>
</evidence>
<dbReference type="Proteomes" id="UP000031631">
    <property type="component" value="Chromosome"/>
</dbReference>
<dbReference type="SMART" id="SM00304">
    <property type="entry name" value="HAMP"/>
    <property type="match status" value="1"/>
</dbReference>
<dbReference type="PROSITE" id="PS50111">
    <property type="entry name" value="CHEMOTAXIS_TRANSDUC_2"/>
    <property type="match status" value="1"/>
</dbReference>
<dbReference type="RefSeq" id="WP_052469982.1">
    <property type="nucleotide sequence ID" value="NZ_AP012273.1"/>
</dbReference>
<keyword evidence="6" id="KW-1133">Transmembrane helix</keyword>
<dbReference type="Pfam" id="PF00015">
    <property type="entry name" value="MCPsignal"/>
    <property type="match status" value="1"/>
</dbReference>
<evidence type="ECO:0000259" key="7">
    <source>
        <dbReference type="PROSITE" id="PS50111"/>
    </source>
</evidence>
<name>A0A7U6GIU1_9GAMM</name>
<dbReference type="Pfam" id="PF00672">
    <property type="entry name" value="HAMP"/>
    <property type="match status" value="1"/>
</dbReference>
<dbReference type="GO" id="GO:0007165">
    <property type="term" value="P:signal transduction"/>
    <property type="evidence" value="ECO:0007669"/>
    <property type="project" value="UniProtKB-KW"/>
</dbReference>
<keyword evidence="6" id="KW-0472">Membrane</keyword>
<dbReference type="SMART" id="SM00283">
    <property type="entry name" value="MA"/>
    <property type="match status" value="1"/>
</dbReference>
<dbReference type="Gene3D" id="1.10.287.950">
    <property type="entry name" value="Methyl-accepting chemotaxis protein"/>
    <property type="match status" value="1"/>
</dbReference>
<proteinExistence type="inferred from homology"/>
<feature type="domain" description="HAMP" evidence="8">
    <location>
        <begin position="352"/>
        <end position="404"/>
    </location>
</feature>
<keyword evidence="10" id="KW-1185">Reference proteome</keyword>
<dbReference type="PROSITE" id="PS50885">
    <property type="entry name" value="HAMP"/>
    <property type="match status" value="1"/>
</dbReference>
<dbReference type="CDD" id="cd06225">
    <property type="entry name" value="HAMP"/>
    <property type="match status" value="1"/>
</dbReference>
<protein>
    <submittedName>
        <fullName evidence="9">Methyl-accepting chemotaxis protein</fullName>
    </submittedName>
</protein>
<comment type="similarity">
    <text evidence="3">Belongs to the methyl-accepting chemotaxis (MCP) protein family.</text>
</comment>
<organism evidence="9 10">
    <name type="scientific">Thiolapillus brandeum</name>
    <dbReference type="NCBI Taxonomy" id="1076588"/>
    <lineage>
        <taxon>Bacteria</taxon>
        <taxon>Pseudomonadati</taxon>
        <taxon>Pseudomonadota</taxon>
        <taxon>Gammaproteobacteria</taxon>
        <taxon>Chromatiales</taxon>
        <taxon>Sedimenticolaceae</taxon>
        <taxon>Thiolapillus</taxon>
    </lineage>
</organism>
<keyword evidence="2 4" id="KW-0807">Transducer</keyword>
<dbReference type="Pfam" id="PF12729">
    <property type="entry name" value="4HB_MCP_1"/>
    <property type="match status" value="1"/>
</dbReference>
<evidence type="ECO:0000256" key="1">
    <source>
        <dbReference type="ARBA" id="ARBA00004370"/>
    </source>
</evidence>
<dbReference type="InterPro" id="IPR003660">
    <property type="entry name" value="HAMP_dom"/>
</dbReference>
<feature type="coiled-coil region" evidence="5">
    <location>
        <begin position="88"/>
        <end position="115"/>
    </location>
</feature>
<reference evidence="9 10" key="1">
    <citation type="journal article" date="2014" name="PLoS ONE">
        <title>Physiological and genomic features of a novel sulfur-oxidizing gammaproteobacterium belonging to a previously uncultivated symbiotic lineage isolated from a hydrothermal vent.</title>
        <authorList>
            <person name="Nunoura T."/>
            <person name="Takaki Y."/>
            <person name="Kazama H."/>
            <person name="Kakuta J."/>
            <person name="Shimamura S."/>
            <person name="Makita H."/>
            <person name="Hirai M."/>
            <person name="Miyazaki M."/>
            <person name="Takai K."/>
        </authorList>
    </citation>
    <scope>NUCLEOTIDE SEQUENCE [LARGE SCALE GENOMIC DNA]</scope>
    <source>
        <strain evidence="9 10">Hiromi1</strain>
    </source>
</reference>
<keyword evidence="5" id="KW-0175">Coiled coil</keyword>
<dbReference type="GO" id="GO:0006935">
    <property type="term" value="P:chemotaxis"/>
    <property type="evidence" value="ECO:0007669"/>
    <property type="project" value="UniProtKB-ARBA"/>
</dbReference>
<evidence type="ECO:0000256" key="5">
    <source>
        <dbReference type="SAM" id="Coils"/>
    </source>
</evidence>